<evidence type="ECO:0000313" key="1">
    <source>
        <dbReference type="EMBL" id="MBB4684763.1"/>
    </source>
</evidence>
<name>A0A840ISF6_9PSEU</name>
<dbReference type="AlphaFoldDB" id="A0A840ISF6"/>
<proteinExistence type="predicted"/>
<accession>A0A840ISF6</accession>
<sequence length="62" mass="7221">MVAIRYRWAGRGYRTGNGITVIDIIGENMSSKIFFLRIWHARFSRPEPGTFSRRHSGIPVRE</sequence>
<keyword evidence="2" id="KW-1185">Reference proteome</keyword>
<comment type="caution">
    <text evidence="1">The sequence shown here is derived from an EMBL/GenBank/DDBJ whole genome shotgun (WGS) entry which is preliminary data.</text>
</comment>
<gene>
    <name evidence="1" type="ORF">BJY18_002248</name>
</gene>
<dbReference type="EMBL" id="JACHMG010000001">
    <property type="protein sequence ID" value="MBB4684763.1"/>
    <property type="molecule type" value="Genomic_DNA"/>
</dbReference>
<protein>
    <submittedName>
        <fullName evidence="1">Uncharacterized protein</fullName>
    </submittedName>
</protein>
<evidence type="ECO:0000313" key="2">
    <source>
        <dbReference type="Proteomes" id="UP000581769"/>
    </source>
</evidence>
<reference evidence="1 2" key="1">
    <citation type="submission" date="2020-08" db="EMBL/GenBank/DDBJ databases">
        <title>Sequencing the genomes of 1000 actinobacteria strains.</title>
        <authorList>
            <person name="Klenk H.-P."/>
        </authorList>
    </citation>
    <scope>NUCLEOTIDE SEQUENCE [LARGE SCALE GENOMIC DNA]</scope>
    <source>
        <strain evidence="1 2">DSM 45859</strain>
    </source>
</reference>
<organism evidence="1 2">
    <name type="scientific">Amycolatopsis jiangsuensis</name>
    <dbReference type="NCBI Taxonomy" id="1181879"/>
    <lineage>
        <taxon>Bacteria</taxon>
        <taxon>Bacillati</taxon>
        <taxon>Actinomycetota</taxon>
        <taxon>Actinomycetes</taxon>
        <taxon>Pseudonocardiales</taxon>
        <taxon>Pseudonocardiaceae</taxon>
        <taxon>Amycolatopsis</taxon>
    </lineage>
</organism>
<dbReference type="Proteomes" id="UP000581769">
    <property type="component" value="Unassembled WGS sequence"/>
</dbReference>